<evidence type="ECO:0000256" key="4">
    <source>
        <dbReference type="ARBA" id="ARBA00023204"/>
    </source>
</evidence>
<reference evidence="6 7" key="1">
    <citation type="journal article" date="2015" name="Nature">
        <title>rRNA introns, odd ribosomes, and small enigmatic genomes across a large radiation of phyla.</title>
        <authorList>
            <person name="Brown C.T."/>
            <person name="Hug L.A."/>
            <person name="Thomas B.C."/>
            <person name="Sharon I."/>
            <person name="Castelle C.J."/>
            <person name="Singh A."/>
            <person name="Wilkins M.J."/>
            <person name="Williams K.H."/>
            <person name="Banfield J.F."/>
        </authorList>
    </citation>
    <scope>NUCLEOTIDE SEQUENCE [LARGE SCALE GENOMIC DNA]</scope>
</reference>
<organism evidence="6 7">
    <name type="scientific">Candidatus Adlerbacteria bacterium GW2011_GWA1_54_10</name>
    <dbReference type="NCBI Taxonomy" id="1618605"/>
    <lineage>
        <taxon>Bacteria</taxon>
        <taxon>Candidatus Adleribacteriota</taxon>
    </lineage>
</organism>
<protein>
    <recommendedName>
        <fullName evidence="5">Putative 3-methyladenine DNA glycosylase</fullName>
        <ecNumber evidence="5">3.2.2.-</ecNumber>
    </recommendedName>
</protein>
<keyword evidence="4 5" id="KW-0234">DNA repair</keyword>
<dbReference type="NCBIfam" id="TIGR00567">
    <property type="entry name" value="3mg"/>
    <property type="match status" value="1"/>
</dbReference>
<evidence type="ECO:0000313" key="7">
    <source>
        <dbReference type="Proteomes" id="UP000034740"/>
    </source>
</evidence>
<dbReference type="Pfam" id="PF02245">
    <property type="entry name" value="Pur_DNA_glyco"/>
    <property type="match status" value="1"/>
</dbReference>
<evidence type="ECO:0000256" key="3">
    <source>
        <dbReference type="ARBA" id="ARBA00022801"/>
    </source>
</evidence>
<dbReference type="SUPFAM" id="SSF50486">
    <property type="entry name" value="FMT C-terminal domain-like"/>
    <property type="match status" value="1"/>
</dbReference>
<dbReference type="AlphaFoldDB" id="A0A0G1XYD0"/>
<keyword evidence="3 5" id="KW-0378">Hydrolase</keyword>
<dbReference type="PATRIC" id="fig|1618605.3.peg.166"/>
<name>A0A0G1XYD0_9BACT</name>
<dbReference type="GO" id="GO:0006284">
    <property type="term" value="P:base-excision repair"/>
    <property type="evidence" value="ECO:0007669"/>
    <property type="project" value="InterPro"/>
</dbReference>
<evidence type="ECO:0000256" key="1">
    <source>
        <dbReference type="ARBA" id="ARBA00009232"/>
    </source>
</evidence>
<dbReference type="EC" id="3.2.2.-" evidence="5"/>
<sequence length="197" mass="22277">MRKILGSEFFERPALVAARDLLGKYLVRRMNGREEALMITETEAYFGFEDKGSHAHRGQTARNTPMFMRGGIIYVYFTYGMHWMLNLVCGREGFPAAVLIRGVISKAEVLRGGVGVVFISPERRTSAELNGPAKLTKALGIDKSLNGKALGKKTGLWVEDRGVRIYRKEIKRTPRIGIPNRGVWTGKPWRFVYRSNK</sequence>
<dbReference type="InterPro" id="IPR003180">
    <property type="entry name" value="MPG"/>
</dbReference>
<proteinExistence type="inferred from homology"/>
<gene>
    <name evidence="6" type="ORF">UY83_C0002G0082</name>
</gene>
<dbReference type="PANTHER" id="PTHR10429:SF0">
    <property type="entry name" value="DNA-3-METHYLADENINE GLYCOSYLASE"/>
    <property type="match status" value="1"/>
</dbReference>
<dbReference type="Proteomes" id="UP000034740">
    <property type="component" value="Unassembled WGS sequence"/>
</dbReference>
<evidence type="ECO:0000313" key="6">
    <source>
        <dbReference type="EMBL" id="KKW35925.1"/>
    </source>
</evidence>
<evidence type="ECO:0000256" key="5">
    <source>
        <dbReference type="HAMAP-Rule" id="MF_00527"/>
    </source>
</evidence>
<comment type="similarity">
    <text evidence="1 5">Belongs to the DNA glycosylase MPG family.</text>
</comment>
<dbReference type="CDD" id="cd00540">
    <property type="entry name" value="AAG"/>
    <property type="match status" value="1"/>
</dbReference>
<dbReference type="HAMAP" id="MF_00527">
    <property type="entry name" value="3MGH"/>
    <property type="match status" value="1"/>
</dbReference>
<dbReference type="EMBL" id="LCRO01000002">
    <property type="protein sequence ID" value="KKW35925.1"/>
    <property type="molecule type" value="Genomic_DNA"/>
</dbReference>
<keyword evidence="2 5" id="KW-0227">DNA damage</keyword>
<dbReference type="PANTHER" id="PTHR10429">
    <property type="entry name" value="DNA-3-METHYLADENINE GLYCOSYLASE"/>
    <property type="match status" value="1"/>
</dbReference>
<dbReference type="Gene3D" id="3.10.300.10">
    <property type="entry name" value="Methylpurine-DNA glycosylase (MPG)"/>
    <property type="match status" value="1"/>
</dbReference>
<evidence type="ECO:0000256" key="2">
    <source>
        <dbReference type="ARBA" id="ARBA00022763"/>
    </source>
</evidence>
<accession>A0A0G1XYD0</accession>
<dbReference type="InterPro" id="IPR011034">
    <property type="entry name" value="Formyl_transferase-like_C_sf"/>
</dbReference>
<dbReference type="GO" id="GO:0003677">
    <property type="term" value="F:DNA binding"/>
    <property type="evidence" value="ECO:0007669"/>
    <property type="project" value="InterPro"/>
</dbReference>
<dbReference type="InterPro" id="IPR036995">
    <property type="entry name" value="MPG_sf"/>
</dbReference>
<dbReference type="GO" id="GO:0003905">
    <property type="term" value="F:alkylbase DNA N-glycosylase activity"/>
    <property type="evidence" value="ECO:0007669"/>
    <property type="project" value="InterPro"/>
</dbReference>
<comment type="caution">
    <text evidence="6">The sequence shown here is derived from an EMBL/GenBank/DDBJ whole genome shotgun (WGS) entry which is preliminary data.</text>
</comment>
<dbReference type="FunFam" id="3.10.300.10:FF:000001">
    <property type="entry name" value="Putative 3-methyladenine DNA glycosylase"/>
    <property type="match status" value="1"/>
</dbReference>